<feature type="transmembrane region" description="Helical" evidence="6">
    <location>
        <begin position="288"/>
        <end position="315"/>
    </location>
</feature>
<keyword evidence="3 6" id="KW-0812">Transmembrane</keyword>
<dbReference type="Pfam" id="PF13567">
    <property type="entry name" value="DUF4131"/>
    <property type="match status" value="1"/>
</dbReference>
<organism evidence="8 9">
    <name type="scientific">Metabacillus mangrovi</name>
    <dbReference type="NCBI Taxonomy" id="1491830"/>
    <lineage>
        <taxon>Bacteria</taxon>
        <taxon>Bacillati</taxon>
        <taxon>Bacillota</taxon>
        <taxon>Bacilli</taxon>
        <taxon>Bacillales</taxon>
        <taxon>Bacillaceae</taxon>
        <taxon>Metabacillus</taxon>
    </lineage>
</organism>
<feature type="domain" description="Metallo-beta-lactamase" evidence="7">
    <location>
        <begin position="505"/>
        <end position="717"/>
    </location>
</feature>
<dbReference type="InterPro" id="IPR004797">
    <property type="entry name" value="Competence_ComEC/Rec2"/>
</dbReference>
<dbReference type="NCBIfam" id="TIGR00360">
    <property type="entry name" value="ComEC_N-term"/>
    <property type="match status" value="1"/>
</dbReference>
<dbReference type="RefSeq" id="WP_155110989.1">
    <property type="nucleotide sequence ID" value="NZ_WMIB01000001.1"/>
</dbReference>
<feature type="transmembrane region" description="Helical" evidence="6">
    <location>
        <begin position="385"/>
        <end position="407"/>
    </location>
</feature>
<comment type="caution">
    <text evidence="8">The sequence shown here is derived from an EMBL/GenBank/DDBJ whole genome shotgun (WGS) entry which is preliminary data.</text>
</comment>
<sequence>MNTVWCAAASAIAILSCWHSAEWAGFTVIAAFTAVQSARQKRTAALLPAAVFLLFAHSASGWAEQKNVVFSEAQFSERGMFITHPSSDGPLFKAVLRAEDGQSYPLRFLIKNEAEKEQLAAMTGGMSCAVAGVLKPPQHPVIPNGFDYHHYLQVQGIHYILEASQIMDCREEYDPEAQLLQWRSEGLNLILRVFPADTAGIVQALIFGEREWIESQTEADYQQIGIIHLLAISGMQVALLAAAGRYVLIRAGMSREGSAWVLLCLLPAYLILAGGSESVTRAVLAGELYLLLVILKSKAAPVKLLTGLFLIWLYFRPLHLFLTGFQLTFVISSVLLISAGWLKRYRGRPRMQNFSLTLLSMISTFPLILSSFWELSLSSLFVNFLFVPLYSFFIMPLSLLAFVLTLLQAPFWNTAVAAADSAVYWTNGTAAVFAAFDPLLLTLGKPPAALTLLYTAAALYSLWAVEKGWRKAAGALLIGGSLVLADLLLPYFETQGSVTFLDVGQGDCIVIELPYREGVYVIDTGGAFTFEAEGEEWRKRREEKKLSEYTLLPYLTSKGITKVDAIFLTHADHDHVGEYRHILSRIKTGKLVIPEWFVRDSADAELIKETVRKKTAVQAVRAGGLIKEKGIQFEVLSPSVLSEDKNEDSLVLRFRLGGKWWLLTGDLGAEGEGRLLQKDVPLHADVLKAGHHGSKTSTTEEFLKAVSPETAIISAGRKNRYGHPHPEVLKRLEDEGTVPLRTDTGGTIQYLFSGESGTFVSHPP</sequence>
<dbReference type="Pfam" id="PF00753">
    <property type="entry name" value="Lactamase_B"/>
    <property type="match status" value="1"/>
</dbReference>
<keyword evidence="2" id="KW-1003">Cell membrane</keyword>
<accession>A0A7X2S3F8</accession>
<feature type="transmembrane region" description="Helical" evidence="6">
    <location>
        <begin position="321"/>
        <end position="342"/>
    </location>
</feature>
<gene>
    <name evidence="8" type="ORF">GKZ89_03665</name>
</gene>
<evidence type="ECO:0000313" key="8">
    <source>
        <dbReference type="EMBL" id="MTH52493.1"/>
    </source>
</evidence>
<evidence type="ECO:0000256" key="3">
    <source>
        <dbReference type="ARBA" id="ARBA00022692"/>
    </source>
</evidence>
<dbReference type="InterPro" id="IPR035681">
    <property type="entry name" value="ComA-like_MBL"/>
</dbReference>
<dbReference type="GO" id="GO:0005886">
    <property type="term" value="C:plasma membrane"/>
    <property type="evidence" value="ECO:0007669"/>
    <property type="project" value="UniProtKB-SubCell"/>
</dbReference>
<dbReference type="SUPFAM" id="SSF56281">
    <property type="entry name" value="Metallo-hydrolase/oxidoreductase"/>
    <property type="match status" value="1"/>
</dbReference>
<reference evidence="8 9" key="1">
    <citation type="journal article" date="2017" name="Int. J. Syst. Evol. Microbiol.">
        <title>Bacillus mangrovi sp. nov., isolated from a sediment sample from a mangrove forest.</title>
        <authorList>
            <person name="Gupta V."/>
            <person name="Singh P.K."/>
            <person name="Korpole S."/>
            <person name="Tanuku N.R.S."/>
            <person name="Pinnaka A.K."/>
        </authorList>
    </citation>
    <scope>NUCLEOTIDE SEQUENCE [LARGE SCALE GENOMIC DNA]</scope>
    <source>
        <strain evidence="8 9">KCTC 33872</strain>
    </source>
</reference>
<protein>
    <submittedName>
        <fullName evidence="8">DNA internalization-related competence protein ComEC/Rec2</fullName>
    </submittedName>
</protein>
<keyword evidence="5 6" id="KW-0472">Membrane</keyword>
<dbReference type="Pfam" id="PF03772">
    <property type="entry name" value="Competence"/>
    <property type="match status" value="1"/>
</dbReference>
<evidence type="ECO:0000259" key="7">
    <source>
        <dbReference type="SMART" id="SM00849"/>
    </source>
</evidence>
<evidence type="ECO:0000256" key="4">
    <source>
        <dbReference type="ARBA" id="ARBA00022989"/>
    </source>
</evidence>
<feature type="transmembrane region" description="Helical" evidence="6">
    <location>
        <begin position="472"/>
        <end position="492"/>
    </location>
</feature>
<feature type="transmembrane region" description="Helical" evidence="6">
    <location>
        <begin position="354"/>
        <end position="373"/>
    </location>
</feature>
<dbReference type="AlphaFoldDB" id="A0A7X2S3F8"/>
<dbReference type="EMBL" id="WMIB01000001">
    <property type="protein sequence ID" value="MTH52493.1"/>
    <property type="molecule type" value="Genomic_DNA"/>
</dbReference>
<keyword evidence="4 6" id="KW-1133">Transmembrane helix</keyword>
<dbReference type="SMART" id="SM00849">
    <property type="entry name" value="Lactamase_B"/>
    <property type="match status" value="1"/>
</dbReference>
<evidence type="ECO:0000313" key="9">
    <source>
        <dbReference type="Proteomes" id="UP000434639"/>
    </source>
</evidence>
<name>A0A7X2S3F8_9BACI</name>
<dbReference type="InterPro" id="IPR004477">
    <property type="entry name" value="ComEC_N"/>
</dbReference>
<evidence type="ECO:0000256" key="6">
    <source>
        <dbReference type="SAM" id="Phobius"/>
    </source>
</evidence>
<evidence type="ECO:0000256" key="2">
    <source>
        <dbReference type="ARBA" id="ARBA00022475"/>
    </source>
</evidence>
<feature type="transmembrane region" description="Helical" evidence="6">
    <location>
        <begin position="448"/>
        <end position="465"/>
    </location>
</feature>
<evidence type="ECO:0000256" key="1">
    <source>
        <dbReference type="ARBA" id="ARBA00004651"/>
    </source>
</evidence>
<evidence type="ECO:0000256" key="5">
    <source>
        <dbReference type="ARBA" id="ARBA00023136"/>
    </source>
</evidence>
<dbReference type="NCBIfam" id="TIGR00361">
    <property type="entry name" value="ComEC_Rec2"/>
    <property type="match status" value="1"/>
</dbReference>
<dbReference type="PANTHER" id="PTHR30619">
    <property type="entry name" value="DNA INTERNALIZATION/COMPETENCE PROTEIN COMEC/REC2"/>
    <property type="match status" value="1"/>
</dbReference>
<dbReference type="GO" id="GO:0030420">
    <property type="term" value="P:establishment of competence for transformation"/>
    <property type="evidence" value="ECO:0007669"/>
    <property type="project" value="InterPro"/>
</dbReference>
<dbReference type="InterPro" id="IPR025405">
    <property type="entry name" value="DUF4131"/>
</dbReference>
<dbReference type="Proteomes" id="UP000434639">
    <property type="component" value="Unassembled WGS sequence"/>
</dbReference>
<dbReference type="Gene3D" id="3.60.15.10">
    <property type="entry name" value="Ribonuclease Z/Hydroxyacylglutathione hydrolase-like"/>
    <property type="match status" value="1"/>
</dbReference>
<dbReference type="OrthoDB" id="9761531at2"/>
<feature type="transmembrane region" description="Helical" evidence="6">
    <location>
        <begin position="259"/>
        <end position="276"/>
    </location>
</feature>
<feature type="transmembrane region" description="Helical" evidence="6">
    <location>
        <begin position="226"/>
        <end position="247"/>
    </location>
</feature>
<dbReference type="PANTHER" id="PTHR30619:SF1">
    <property type="entry name" value="RECOMBINATION PROTEIN 2"/>
    <property type="match status" value="1"/>
</dbReference>
<comment type="subcellular location">
    <subcellularLocation>
        <location evidence="1">Cell membrane</location>
        <topology evidence="1">Multi-pass membrane protein</topology>
    </subcellularLocation>
</comment>
<dbReference type="InterPro" id="IPR036866">
    <property type="entry name" value="RibonucZ/Hydroxyglut_hydro"/>
</dbReference>
<feature type="transmembrane region" description="Helical" evidence="6">
    <location>
        <begin position="414"/>
        <end position="436"/>
    </location>
</feature>
<dbReference type="InterPro" id="IPR052159">
    <property type="entry name" value="Competence_DNA_uptake"/>
</dbReference>
<proteinExistence type="predicted"/>
<keyword evidence="9" id="KW-1185">Reference proteome</keyword>
<dbReference type="CDD" id="cd07731">
    <property type="entry name" value="ComA-like_MBL-fold"/>
    <property type="match status" value="1"/>
</dbReference>
<dbReference type="InterPro" id="IPR001279">
    <property type="entry name" value="Metallo-B-lactamas"/>
</dbReference>